<feature type="domain" description="Type II secretion system protein GspF" evidence="9">
    <location>
        <begin position="71"/>
        <end position="193"/>
    </location>
</feature>
<keyword evidence="3" id="KW-1003">Cell membrane</keyword>
<feature type="transmembrane region" description="Helical" evidence="8">
    <location>
        <begin position="376"/>
        <end position="397"/>
    </location>
</feature>
<feature type="transmembrane region" description="Helical" evidence="8">
    <location>
        <begin position="174"/>
        <end position="199"/>
    </location>
</feature>
<evidence type="ECO:0000256" key="4">
    <source>
        <dbReference type="ARBA" id="ARBA00022519"/>
    </source>
</evidence>
<organism evidence="10 11">
    <name type="scientific">Candidatus Babela massiliensis</name>
    <dbReference type="NCBI Taxonomy" id="673862"/>
    <lineage>
        <taxon>Bacteria</taxon>
        <taxon>Candidatus Babelota</taxon>
        <taxon>Candidatus Babeliae</taxon>
        <taxon>Candidatus Babeliales</taxon>
        <taxon>Candidatus Babeliaceae</taxon>
        <taxon>Candidatus Babela</taxon>
    </lineage>
</organism>
<dbReference type="PANTHER" id="PTHR30012:SF0">
    <property type="entry name" value="TYPE II SECRETION SYSTEM PROTEIN F-RELATED"/>
    <property type="match status" value="1"/>
</dbReference>
<dbReference type="InterPro" id="IPR018076">
    <property type="entry name" value="T2SS_GspF_dom"/>
</dbReference>
<dbReference type="PANTHER" id="PTHR30012">
    <property type="entry name" value="GENERAL SECRETION PATHWAY PROTEIN"/>
    <property type="match status" value="1"/>
</dbReference>
<dbReference type="RefSeq" id="WP_023792317.1">
    <property type="nucleotide sequence ID" value="NC_023003.1"/>
</dbReference>
<dbReference type="Pfam" id="PF00482">
    <property type="entry name" value="T2SSF"/>
    <property type="match status" value="2"/>
</dbReference>
<dbReference type="Gene3D" id="1.20.81.30">
    <property type="entry name" value="Type II secretion system (T2SS), domain F"/>
    <property type="match status" value="2"/>
</dbReference>
<dbReference type="AlphaFoldDB" id="V6DGP5"/>
<gene>
    <name evidence="10" type="primary">epsF_2</name>
    <name evidence="10" type="ORF">BABL1_gene_291</name>
</gene>
<evidence type="ECO:0000313" key="10">
    <source>
        <dbReference type="EMBL" id="CDK30724.1"/>
    </source>
</evidence>
<dbReference type="FunFam" id="1.20.81.30:FF:000001">
    <property type="entry name" value="Type II secretion system protein F"/>
    <property type="match status" value="1"/>
</dbReference>
<dbReference type="eggNOG" id="COG1459">
    <property type="taxonomic scope" value="Bacteria"/>
</dbReference>
<evidence type="ECO:0000256" key="5">
    <source>
        <dbReference type="ARBA" id="ARBA00022692"/>
    </source>
</evidence>
<dbReference type="Proteomes" id="UP000018769">
    <property type="component" value="Chromosome I"/>
</dbReference>
<comment type="subcellular location">
    <subcellularLocation>
        <location evidence="1">Cell inner membrane</location>
        <topology evidence="1">Multi-pass membrane protein</topology>
    </subcellularLocation>
</comment>
<comment type="similarity">
    <text evidence="2">Belongs to the GSP F family.</text>
</comment>
<keyword evidence="5 8" id="KW-0812">Transmembrane</keyword>
<evidence type="ECO:0000256" key="3">
    <source>
        <dbReference type="ARBA" id="ARBA00022475"/>
    </source>
</evidence>
<dbReference type="STRING" id="673862.BABL1_gene_291"/>
<protein>
    <submittedName>
        <fullName evidence="10">Type II secretory pathway component PulF</fullName>
    </submittedName>
</protein>
<feature type="transmembrane region" description="Helical" evidence="8">
    <location>
        <begin position="219"/>
        <end position="238"/>
    </location>
</feature>
<dbReference type="GO" id="GO:0005886">
    <property type="term" value="C:plasma membrane"/>
    <property type="evidence" value="ECO:0007669"/>
    <property type="project" value="UniProtKB-SubCell"/>
</dbReference>
<dbReference type="PRINTS" id="PR00812">
    <property type="entry name" value="BCTERIALGSPF"/>
</dbReference>
<evidence type="ECO:0000256" key="6">
    <source>
        <dbReference type="ARBA" id="ARBA00022989"/>
    </source>
</evidence>
<dbReference type="InterPro" id="IPR042094">
    <property type="entry name" value="T2SS_GspF_sf"/>
</dbReference>
<dbReference type="EMBL" id="HG793133">
    <property type="protein sequence ID" value="CDK30724.1"/>
    <property type="molecule type" value="Genomic_DNA"/>
</dbReference>
<keyword evidence="7 8" id="KW-0472">Membrane</keyword>
<dbReference type="GO" id="GO:0015628">
    <property type="term" value="P:protein secretion by the type II secretion system"/>
    <property type="evidence" value="ECO:0007669"/>
    <property type="project" value="TreeGrafter"/>
</dbReference>
<keyword evidence="4" id="KW-0997">Cell inner membrane</keyword>
<evidence type="ECO:0000256" key="2">
    <source>
        <dbReference type="ARBA" id="ARBA00005745"/>
    </source>
</evidence>
<sequence>MALYFYQAFSKNGKRVSGYLDASTLQSAKDQLIKMNLYPTSIEITNQYAPKTSFFKKIFRRKVSLKDRIFFTKQLSVLLKSGIPLLQALDLLSEQTEGTLKNIVIALRDGIKEGRSLAEGLQKFPEAFDSIYIQLVRAGEATGKLEVILDRLNEYLTRSEELKKKISGALRYPIIQLVVIFVVVSALLVVVIPSISGVFTEANIQLPIVTRIVLGISNIFRKYFLVLIALIAILYLIYRAFKATPTGKYTIDNIKLKLPLVGYFTRGNAIVQFTRTFGMLLEGGVNLPEALDIVVRIIDNKVLADALEKAKENIIKQGKISQYLKETNIFPATAIYLINTGEQSGELGPMMISVAKYYEDDLSETADSLTSLLNPIMMIVIAVIVGFIVMAILLPIMKLTQSIGEQIK</sequence>
<keyword evidence="11" id="KW-1185">Reference proteome</keyword>
<evidence type="ECO:0000259" key="9">
    <source>
        <dbReference type="Pfam" id="PF00482"/>
    </source>
</evidence>
<feature type="domain" description="Type II secretion system protein GspF" evidence="9">
    <location>
        <begin position="273"/>
        <end position="395"/>
    </location>
</feature>
<keyword evidence="6 8" id="KW-1133">Transmembrane helix</keyword>
<reference evidence="10 11" key="1">
    <citation type="journal article" date="2015" name="Biol. Direct">
        <title>Babela massiliensis, a representative of a widespread bacterial phylum with unusual adaptations to parasitism in amoebae.</title>
        <authorList>
            <person name="Pagnier I."/>
            <person name="Yutin N."/>
            <person name="Croce O."/>
            <person name="Makarova K.S."/>
            <person name="Wolf Y.I."/>
            <person name="Benamar S."/>
            <person name="Raoult D."/>
            <person name="Koonin E.V."/>
            <person name="La Scola B."/>
        </authorList>
    </citation>
    <scope>NUCLEOTIDE SEQUENCE [LARGE SCALE GENOMIC DNA]</scope>
    <source>
        <strain evidence="11">BABL1</strain>
    </source>
</reference>
<evidence type="ECO:0000256" key="1">
    <source>
        <dbReference type="ARBA" id="ARBA00004429"/>
    </source>
</evidence>
<dbReference type="InterPro" id="IPR003004">
    <property type="entry name" value="GspF/PilC"/>
</dbReference>
<evidence type="ECO:0000313" key="11">
    <source>
        <dbReference type="Proteomes" id="UP000018769"/>
    </source>
</evidence>
<evidence type="ECO:0000256" key="7">
    <source>
        <dbReference type="ARBA" id="ARBA00023136"/>
    </source>
</evidence>
<dbReference type="OrthoDB" id="9805682at2"/>
<proteinExistence type="inferred from homology"/>
<dbReference type="HOGENOM" id="CLU_035032_2_1_7"/>
<name>V6DGP5_9BACT</name>
<accession>V6DGP5</accession>
<dbReference type="KEGG" id="dpb:BABL1_gene_291"/>
<evidence type="ECO:0000256" key="8">
    <source>
        <dbReference type="SAM" id="Phobius"/>
    </source>
</evidence>